<name>A0A167J3T7_PHYB8</name>
<gene>
    <name evidence="1" type="ORF">PHYBLDRAFT_73840</name>
</gene>
<dbReference type="Proteomes" id="UP000077315">
    <property type="component" value="Unassembled WGS sequence"/>
</dbReference>
<keyword evidence="2" id="KW-1185">Reference proteome</keyword>
<sequence>MCFQLVNMETYPTFSIVIKQLCAFVIRSQTQAVMTATPLNIDEGTFSISNCPIVSMVQSYIHMQPEVEYVLSSVVEEKARRHLSYKIHRAKSLSEKLAGRNRFSRCQTRKIRIKEYFSKLKGRRNDQKE</sequence>
<organism evidence="1 2">
    <name type="scientific">Phycomyces blakesleeanus (strain ATCC 8743b / DSM 1359 / FGSC 10004 / NBRC 33097 / NRRL 1555)</name>
    <dbReference type="NCBI Taxonomy" id="763407"/>
    <lineage>
        <taxon>Eukaryota</taxon>
        <taxon>Fungi</taxon>
        <taxon>Fungi incertae sedis</taxon>
        <taxon>Mucoromycota</taxon>
        <taxon>Mucoromycotina</taxon>
        <taxon>Mucoromycetes</taxon>
        <taxon>Mucorales</taxon>
        <taxon>Phycomycetaceae</taxon>
        <taxon>Phycomyces</taxon>
    </lineage>
</organism>
<dbReference type="VEuPathDB" id="FungiDB:PHYBLDRAFT_73840"/>
<reference evidence="2" key="1">
    <citation type="submission" date="2015-06" db="EMBL/GenBank/DDBJ databases">
        <title>Expansion of signal transduction pathways in fungi by whole-genome duplication.</title>
        <authorList>
            <consortium name="DOE Joint Genome Institute"/>
            <person name="Corrochano L.M."/>
            <person name="Kuo A."/>
            <person name="Marcet-Houben M."/>
            <person name="Polaino S."/>
            <person name="Salamov A."/>
            <person name="Villalobos J.M."/>
            <person name="Alvarez M.I."/>
            <person name="Avalos J."/>
            <person name="Benito E.P."/>
            <person name="Benoit I."/>
            <person name="Burger G."/>
            <person name="Camino L.P."/>
            <person name="Canovas D."/>
            <person name="Cerda-Olmedo E."/>
            <person name="Cheng J.-F."/>
            <person name="Dominguez A."/>
            <person name="Elias M."/>
            <person name="Eslava A.P."/>
            <person name="Glaser F."/>
            <person name="Grimwood J."/>
            <person name="Gutierrez G."/>
            <person name="Heitman J."/>
            <person name="Henrissat B."/>
            <person name="Iturriaga E.A."/>
            <person name="Lang B.F."/>
            <person name="Lavin J.L."/>
            <person name="Lee S."/>
            <person name="Li W."/>
            <person name="Lindquist E."/>
            <person name="Lopez-Garcia S."/>
            <person name="Luque E.M."/>
            <person name="Marcos A.T."/>
            <person name="Martin J."/>
            <person name="McCluskey K."/>
            <person name="Medina H.R."/>
            <person name="Miralles-Duran A."/>
            <person name="Miyazaki A."/>
            <person name="Munoz-Torres E."/>
            <person name="Oguiza J.A."/>
            <person name="Ohm R."/>
            <person name="Olmedo M."/>
            <person name="Orejas M."/>
            <person name="Ortiz-Castellanos L."/>
            <person name="Pisabarro A.G."/>
            <person name="Rodriguez-Romero J."/>
            <person name="Ruiz-Herrera J."/>
            <person name="Ruiz-Vazquez R."/>
            <person name="Sanz C."/>
            <person name="Schackwitz W."/>
            <person name="Schmutz J."/>
            <person name="Shahriari M."/>
            <person name="Shelest E."/>
            <person name="Silva-Franco F."/>
            <person name="Soanes D."/>
            <person name="Syed K."/>
            <person name="Tagua V.G."/>
            <person name="Talbot N.J."/>
            <person name="Thon M."/>
            <person name="De vries R.P."/>
            <person name="Wiebenga A."/>
            <person name="Yadav J.S."/>
            <person name="Braun E.L."/>
            <person name="Baker S."/>
            <person name="Garre V."/>
            <person name="Horwitz B."/>
            <person name="Torres-Martinez S."/>
            <person name="Idnurm A."/>
            <person name="Herrera-Estrella A."/>
            <person name="Gabaldon T."/>
            <person name="Grigoriev I.V."/>
        </authorList>
    </citation>
    <scope>NUCLEOTIDE SEQUENCE [LARGE SCALE GENOMIC DNA]</scope>
    <source>
        <strain evidence="2">NRRL 1555(-)</strain>
    </source>
</reference>
<dbReference type="AlphaFoldDB" id="A0A167J3T7"/>
<protein>
    <submittedName>
        <fullName evidence="1">Uncharacterized protein</fullName>
    </submittedName>
</protein>
<dbReference type="InParanoid" id="A0A167J3T7"/>
<evidence type="ECO:0000313" key="2">
    <source>
        <dbReference type="Proteomes" id="UP000077315"/>
    </source>
</evidence>
<dbReference type="RefSeq" id="XP_018283117.1">
    <property type="nucleotide sequence ID" value="XM_018442927.1"/>
</dbReference>
<evidence type="ECO:0000313" key="1">
    <source>
        <dbReference type="EMBL" id="OAD65077.1"/>
    </source>
</evidence>
<dbReference type="EMBL" id="KV441035">
    <property type="protein sequence ID" value="OAD65077.1"/>
    <property type="molecule type" value="Genomic_DNA"/>
</dbReference>
<accession>A0A167J3T7</accession>
<proteinExistence type="predicted"/>
<dbReference type="GeneID" id="29003833"/>